<accession>A0A2J6RIQ9</accession>
<dbReference type="AlphaFoldDB" id="A0A2J6RIQ9"/>
<evidence type="ECO:0000313" key="3">
    <source>
        <dbReference type="Proteomes" id="UP000235786"/>
    </source>
</evidence>
<evidence type="ECO:0000256" key="1">
    <source>
        <dbReference type="SAM" id="MobiDB-lite"/>
    </source>
</evidence>
<keyword evidence="3" id="KW-1185">Reference proteome</keyword>
<proteinExistence type="predicted"/>
<protein>
    <submittedName>
        <fullName evidence="2">Uncharacterized protein</fullName>
    </submittedName>
</protein>
<feature type="compositionally biased region" description="Polar residues" evidence="1">
    <location>
        <begin position="137"/>
        <end position="155"/>
    </location>
</feature>
<reference evidence="2 3" key="1">
    <citation type="submission" date="2016-04" db="EMBL/GenBank/DDBJ databases">
        <title>A degradative enzymes factory behind the ericoid mycorrhizal symbiosis.</title>
        <authorList>
            <consortium name="DOE Joint Genome Institute"/>
            <person name="Martino E."/>
            <person name="Morin E."/>
            <person name="Grelet G."/>
            <person name="Kuo A."/>
            <person name="Kohler A."/>
            <person name="Daghino S."/>
            <person name="Barry K."/>
            <person name="Choi C."/>
            <person name="Cichocki N."/>
            <person name="Clum A."/>
            <person name="Copeland A."/>
            <person name="Hainaut M."/>
            <person name="Haridas S."/>
            <person name="Labutti K."/>
            <person name="Lindquist E."/>
            <person name="Lipzen A."/>
            <person name="Khouja H.-R."/>
            <person name="Murat C."/>
            <person name="Ohm R."/>
            <person name="Olson A."/>
            <person name="Spatafora J."/>
            <person name="Veneault-Fourrey C."/>
            <person name="Henrissat B."/>
            <person name="Grigoriev I."/>
            <person name="Martin F."/>
            <person name="Perotto S."/>
        </authorList>
    </citation>
    <scope>NUCLEOTIDE SEQUENCE [LARGE SCALE GENOMIC DNA]</scope>
    <source>
        <strain evidence="2 3">F</strain>
    </source>
</reference>
<dbReference type="Proteomes" id="UP000235786">
    <property type="component" value="Unassembled WGS sequence"/>
</dbReference>
<name>A0A2J6RIQ9_HYAVF</name>
<evidence type="ECO:0000313" key="2">
    <source>
        <dbReference type="EMBL" id="PMD38412.1"/>
    </source>
</evidence>
<organism evidence="2 3">
    <name type="scientific">Hyaloscypha variabilis (strain UAMH 11265 / GT02V1 / F)</name>
    <name type="common">Meliniomyces variabilis</name>
    <dbReference type="NCBI Taxonomy" id="1149755"/>
    <lineage>
        <taxon>Eukaryota</taxon>
        <taxon>Fungi</taxon>
        <taxon>Dikarya</taxon>
        <taxon>Ascomycota</taxon>
        <taxon>Pezizomycotina</taxon>
        <taxon>Leotiomycetes</taxon>
        <taxon>Helotiales</taxon>
        <taxon>Hyaloscyphaceae</taxon>
        <taxon>Hyaloscypha</taxon>
        <taxon>Hyaloscypha variabilis</taxon>
    </lineage>
</organism>
<sequence>MVTWKEVLDACDATYGKLDAAILKAKGKETEKGKSKKKSSTWGKLKWALGGEAVMKELEASLEKSSQQVMMMQQVIQLTAIKLIGKSGQVPQQAEIDEKKELMSKMDWILTGLMKSGLISHNQELGSPAFTEGRSQKVGTTAPNSIRGSLQNLHT</sequence>
<gene>
    <name evidence="2" type="ORF">L207DRAFT_514317</name>
</gene>
<dbReference type="EMBL" id="KZ613948">
    <property type="protein sequence ID" value="PMD38412.1"/>
    <property type="molecule type" value="Genomic_DNA"/>
</dbReference>
<feature type="region of interest" description="Disordered" evidence="1">
    <location>
        <begin position="125"/>
        <end position="155"/>
    </location>
</feature>